<dbReference type="InterPro" id="IPR001867">
    <property type="entry name" value="OmpR/PhoB-type_DNA-bd"/>
</dbReference>
<dbReference type="Pfam" id="PF00486">
    <property type="entry name" value="Trans_reg_C"/>
    <property type="match status" value="1"/>
</dbReference>
<dbReference type="SUPFAM" id="SSF46894">
    <property type="entry name" value="C-terminal effector domain of the bipartite response regulators"/>
    <property type="match status" value="1"/>
</dbReference>
<evidence type="ECO:0000259" key="7">
    <source>
        <dbReference type="PROSITE" id="PS50943"/>
    </source>
</evidence>
<evidence type="ECO:0000256" key="5">
    <source>
        <dbReference type="ARBA" id="ARBA00023163"/>
    </source>
</evidence>
<feature type="domain" description="HTH cro/C1-type" evidence="7">
    <location>
        <begin position="18"/>
        <end position="72"/>
    </location>
</feature>
<evidence type="ECO:0000256" key="1">
    <source>
        <dbReference type="ARBA" id="ARBA00005820"/>
    </source>
</evidence>
<gene>
    <name evidence="9" type="ORF">SAMN04490357_6880</name>
</gene>
<reference evidence="9 10" key="1">
    <citation type="submission" date="2016-10" db="EMBL/GenBank/DDBJ databases">
        <authorList>
            <person name="de Groot N.N."/>
        </authorList>
    </citation>
    <scope>NUCLEOTIDE SEQUENCE [LARGE SCALE GENOMIC DNA]</scope>
    <source>
        <strain evidence="9 10">DSM 40306</strain>
    </source>
</reference>
<dbReference type="GeneID" id="95515898"/>
<evidence type="ECO:0000313" key="9">
    <source>
        <dbReference type="EMBL" id="SEE09149.1"/>
    </source>
</evidence>
<dbReference type="CDD" id="cd00093">
    <property type="entry name" value="HTH_XRE"/>
    <property type="match status" value="1"/>
</dbReference>
<dbReference type="PROSITE" id="PS51755">
    <property type="entry name" value="OMPR_PHOB"/>
    <property type="match status" value="1"/>
</dbReference>
<dbReference type="AlphaFoldDB" id="A0A1H5G0D5"/>
<dbReference type="RefSeq" id="WP_143060489.1">
    <property type="nucleotide sequence ID" value="NZ_FNTD01000004.1"/>
</dbReference>
<dbReference type="GO" id="GO:0003677">
    <property type="term" value="F:DNA binding"/>
    <property type="evidence" value="ECO:0007669"/>
    <property type="project" value="UniProtKB-UniRule"/>
</dbReference>
<dbReference type="Gene3D" id="1.10.10.10">
    <property type="entry name" value="Winged helix-like DNA-binding domain superfamily/Winged helix DNA-binding domain"/>
    <property type="match status" value="1"/>
</dbReference>
<feature type="domain" description="OmpR/PhoB-type" evidence="8">
    <location>
        <begin position="84"/>
        <end position="188"/>
    </location>
</feature>
<comment type="similarity">
    <text evidence="1">Belongs to the AfsR/DnrI/RedD regulatory family.</text>
</comment>
<evidence type="ECO:0000259" key="8">
    <source>
        <dbReference type="PROSITE" id="PS51755"/>
    </source>
</evidence>
<dbReference type="Pfam" id="PF03704">
    <property type="entry name" value="BTAD"/>
    <property type="match status" value="1"/>
</dbReference>
<evidence type="ECO:0000256" key="2">
    <source>
        <dbReference type="ARBA" id="ARBA00023012"/>
    </source>
</evidence>
<dbReference type="SMART" id="SM00530">
    <property type="entry name" value="HTH_XRE"/>
    <property type="match status" value="1"/>
</dbReference>
<dbReference type="Gene3D" id="1.10.260.40">
    <property type="entry name" value="lambda repressor-like DNA-binding domains"/>
    <property type="match status" value="1"/>
</dbReference>
<dbReference type="InterPro" id="IPR011990">
    <property type="entry name" value="TPR-like_helical_dom_sf"/>
</dbReference>
<evidence type="ECO:0000256" key="3">
    <source>
        <dbReference type="ARBA" id="ARBA00023015"/>
    </source>
</evidence>
<dbReference type="GO" id="GO:0000160">
    <property type="term" value="P:phosphorelay signal transduction system"/>
    <property type="evidence" value="ECO:0007669"/>
    <property type="project" value="UniProtKB-KW"/>
</dbReference>
<proteinExistence type="inferred from homology"/>
<accession>A0A1H5G0D5</accession>
<dbReference type="GO" id="GO:0006355">
    <property type="term" value="P:regulation of DNA-templated transcription"/>
    <property type="evidence" value="ECO:0007669"/>
    <property type="project" value="InterPro"/>
</dbReference>
<dbReference type="Proteomes" id="UP000182375">
    <property type="component" value="Unassembled WGS sequence"/>
</dbReference>
<feature type="DNA-binding region" description="OmpR/PhoB-type" evidence="6">
    <location>
        <begin position="84"/>
        <end position="188"/>
    </location>
</feature>
<dbReference type="InterPro" id="IPR036388">
    <property type="entry name" value="WH-like_DNA-bd_sf"/>
</dbReference>
<dbReference type="SMART" id="SM01043">
    <property type="entry name" value="BTAD"/>
    <property type="match status" value="1"/>
</dbReference>
<dbReference type="PANTHER" id="PTHR35807:SF1">
    <property type="entry name" value="TRANSCRIPTIONAL REGULATOR REDD"/>
    <property type="match status" value="1"/>
</dbReference>
<name>A0A1H5G0D5_9ACTN</name>
<evidence type="ECO:0000256" key="4">
    <source>
        <dbReference type="ARBA" id="ARBA00023125"/>
    </source>
</evidence>
<dbReference type="InterPro" id="IPR001387">
    <property type="entry name" value="Cro/C1-type_HTH"/>
</dbReference>
<dbReference type="STRING" id="67331.SAMN04490357_6880"/>
<keyword evidence="4 6" id="KW-0238">DNA-binding</keyword>
<dbReference type="InterPro" id="IPR010982">
    <property type="entry name" value="Lambda_DNA-bd_dom_sf"/>
</dbReference>
<keyword evidence="5" id="KW-0804">Transcription</keyword>
<dbReference type="Pfam" id="PF01381">
    <property type="entry name" value="HTH_3"/>
    <property type="match status" value="1"/>
</dbReference>
<protein>
    <submittedName>
        <fullName evidence="9">DNA-binding transcriptional activator of the SARP family</fullName>
    </submittedName>
</protein>
<sequence length="345" mass="37666">MKSSSSTALAQPAVAEIVRSARTSRGVSQQDLARRSGIGLRTLREIERGRVRDPRTGSLRGIARALQEPELLARVGEAQDGPRARTCANEPLVLRILGRLSASHGGGELATGTPKQQLLLGLMALQPNRAVGRDEIIDVLWGDRLPDSFGQLIHTYVSRIRRLLETHHVPGAGRMSVVRRGTGYELQADDPATLDVLEFDRLTCAAESARAAADPAAELALLGDSLRLWRGRLLEGMPSALQRHPVAVERSRRRVTSALRLTDLALARGQYEEVLARLEPIAREEPLHEGLHARLIAALAGSGRRAEALELYVRVDRRLRELSGIAPGDELRGAQMAVLREEAGR</sequence>
<dbReference type="EMBL" id="FNTD01000004">
    <property type="protein sequence ID" value="SEE09149.1"/>
    <property type="molecule type" value="Genomic_DNA"/>
</dbReference>
<dbReference type="PROSITE" id="PS50943">
    <property type="entry name" value="HTH_CROC1"/>
    <property type="match status" value="1"/>
</dbReference>
<dbReference type="InterPro" id="IPR016032">
    <property type="entry name" value="Sig_transdc_resp-reg_C-effctor"/>
</dbReference>
<evidence type="ECO:0000256" key="6">
    <source>
        <dbReference type="PROSITE-ProRule" id="PRU01091"/>
    </source>
</evidence>
<organism evidence="9 10">
    <name type="scientific">Streptomyces misionensis</name>
    <dbReference type="NCBI Taxonomy" id="67331"/>
    <lineage>
        <taxon>Bacteria</taxon>
        <taxon>Bacillati</taxon>
        <taxon>Actinomycetota</taxon>
        <taxon>Actinomycetes</taxon>
        <taxon>Kitasatosporales</taxon>
        <taxon>Streptomycetaceae</taxon>
        <taxon>Streptomyces</taxon>
    </lineage>
</organism>
<dbReference type="SUPFAM" id="SSF47413">
    <property type="entry name" value="lambda repressor-like DNA-binding domains"/>
    <property type="match status" value="1"/>
</dbReference>
<dbReference type="SUPFAM" id="SSF48452">
    <property type="entry name" value="TPR-like"/>
    <property type="match status" value="1"/>
</dbReference>
<dbReference type="Gene3D" id="1.25.40.10">
    <property type="entry name" value="Tetratricopeptide repeat domain"/>
    <property type="match status" value="1"/>
</dbReference>
<keyword evidence="2" id="KW-0902">Two-component regulatory system</keyword>
<dbReference type="SMART" id="SM00862">
    <property type="entry name" value="Trans_reg_C"/>
    <property type="match status" value="1"/>
</dbReference>
<dbReference type="InterPro" id="IPR005158">
    <property type="entry name" value="BTAD"/>
</dbReference>
<keyword evidence="3" id="KW-0805">Transcription regulation</keyword>
<evidence type="ECO:0000313" key="10">
    <source>
        <dbReference type="Proteomes" id="UP000182375"/>
    </source>
</evidence>
<dbReference type="PANTHER" id="PTHR35807">
    <property type="entry name" value="TRANSCRIPTIONAL REGULATOR REDD-RELATED"/>
    <property type="match status" value="1"/>
</dbReference>
<dbReference type="InterPro" id="IPR051677">
    <property type="entry name" value="AfsR-DnrI-RedD_regulator"/>
</dbReference>